<dbReference type="PANTHER" id="PTHR10826:SF1">
    <property type="entry name" value="COMPLEMENT COMPONENT 1 Q SUBCOMPONENT-BINDING PROTEIN, MITOCHONDRIAL"/>
    <property type="match status" value="1"/>
</dbReference>
<dbReference type="Pfam" id="PF02330">
    <property type="entry name" value="MAM33"/>
    <property type="match status" value="1"/>
</dbReference>
<dbReference type="SUPFAM" id="SSF54529">
    <property type="entry name" value="Mitochondrial glycoprotein MAM33-like"/>
    <property type="match status" value="1"/>
</dbReference>
<dbReference type="GO" id="GO:0005759">
    <property type="term" value="C:mitochondrial matrix"/>
    <property type="evidence" value="ECO:0007669"/>
    <property type="project" value="InterPro"/>
</dbReference>
<dbReference type="RefSeq" id="XP_064661399.1">
    <property type="nucleotide sequence ID" value="XM_064800060.1"/>
</dbReference>
<name>A0AAV9PGI6_9PEZI</name>
<feature type="region of interest" description="Disordered" evidence="1">
    <location>
        <begin position="146"/>
        <end position="205"/>
    </location>
</feature>
<sequence>MLSLRAFARRAPRSASQLAGYTTRSSIRPATETFAKPSSVFSARYQPLKAFSTSASRFDDAGQELAAKLEGEINIESENSESSTDSDSNVKTFFDQNSFWSVEDKSGEQDVFLTRSYDDENITVSFSIADFNSPSMMPEDEADEAFMDEDEDVETPQSGGANTKGAVNQGRTSGGNVKVAPEDSIAPADRDELRNDEDDDYSQNQAFPAKVNVLIQRSGKDGALRFHLVTDGSGFTIDNVTHMPTTTSSAAELLRDTPETVYTGPPFQQLDEEVQMLMQNYLEKRGFDTSLAAFIPDYIDVKEQREYLSWLGRMKGFVE</sequence>
<dbReference type="AlphaFoldDB" id="A0AAV9PGI6"/>
<reference evidence="2 3" key="1">
    <citation type="submission" date="2023-08" db="EMBL/GenBank/DDBJ databases">
        <title>Black Yeasts Isolated from many extreme environments.</title>
        <authorList>
            <person name="Coleine C."/>
            <person name="Stajich J.E."/>
            <person name="Selbmann L."/>
        </authorList>
    </citation>
    <scope>NUCLEOTIDE SEQUENCE [LARGE SCALE GENOMIC DNA]</scope>
    <source>
        <strain evidence="2 3">CCFEE 5935</strain>
    </source>
</reference>
<dbReference type="InterPro" id="IPR003428">
    <property type="entry name" value="MAM33"/>
</dbReference>
<gene>
    <name evidence="2" type="primary">MAM33</name>
    <name evidence="2" type="ORF">LTR77_002801</name>
</gene>
<comment type="caution">
    <text evidence="2">The sequence shown here is derived from an EMBL/GenBank/DDBJ whole genome shotgun (WGS) entry which is preliminary data.</text>
</comment>
<dbReference type="PANTHER" id="PTHR10826">
    <property type="entry name" value="COMPLEMENT COMPONENT 1"/>
    <property type="match status" value="1"/>
</dbReference>
<proteinExistence type="predicted"/>
<dbReference type="EMBL" id="JAVRRT010000004">
    <property type="protein sequence ID" value="KAK5172681.1"/>
    <property type="molecule type" value="Genomic_DNA"/>
</dbReference>
<dbReference type="Gene3D" id="3.10.280.10">
    <property type="entry name" value="Mitochondrial glycoprotein"/>
    <property type="match status" value="1"/>
</dbReference>
<dbReference type="GeneID" id="89924148"/>
<dbReference type="GO" id="GO:0042256">
    <property type="term" value="P:cytosolic ribosome assembly"/>
    <property type="evidence" value="ECO:0007669"/>
    <property type="project" value="TreeGrafter"/>
</dbReference>
<evidence type="ECO:0000256" key="1">
    <source>
        <dbReference type="SAM" id="MobiDB-lite"/>
    </source>
</evidence>
<organism evidence="2 3">
    <name type="scientific">Saxophila tyrrhenica</name>
    <dbReference type="NCBI Taxonomy" id="1690608"/>
    <lineage>
        <taxon>Eukaryota</taxon>
        <taxon>Fungi</taxon>
        <taxon>Dikarya</taxon>
        <taxon>Ascomycota</taxon>
        <taxon>Pezizomycotina</taxon>
        <taxon>Dothideomycetes</taxon>
        <taxon>Dothideomycetidae</taxon>
        <taxon>Mycosphaerellales</taxon>
        <taxon>Extremaceae</taxon>
        <taxon>Saxophila</taxon>
    </lineage>
</organism>
<protein>
    <submittedName>
        <fullName evidence="2">Mitochondrial acidic protein mam33</fullName>
    </submittedName>
</protein>
<evidence type="ECO:0000313" key="3">
    <source>
        <dbReference type="Proteomes" id="UP001337655"/>
    </source>
</evidence>
<accession>A0AAV9PGI6</accession>
<keyword evidence="3" id="KW-1185">Reference proteome</keyword>
<dbReference type="Proteomes" id="UP001337655">
    <property type="component" value="Unassembled WGS sequence"/>
</dbReference>
<feature type="compositionally biased region" description="Polar residues" evidence="1">
    <location>
        <begin position="155"/>
        <end position="175"/>
    </location>
</feature>
<dbReference type="InterPro" id="IPR036561">
    <property type="entry name" value="MAM33_sf"/>
</dbReference>
<evidence type="ECO:0000313" key="2">
    <source>
        <dbReference type="EMBL" id="KAK5172681.1"/>
    </source>
</evidence>